<keyword evidence="1" id="KW-0813">Transport</keyword>
<feature type="transmembrane region" description="Helical" evidence="3">
    <location>
        <begin position="558"/>
        <end position="579"/>
    </location>
</feature>
<keyword evidence="1" id="KW-0406">Ion transport</keyword>
<sequence>PPPDLRLRRYSLYSFHTAHPDLQASVITLASVDTGLSFHTALSDMSDSTNDNDYFNLAGTEDNTEEDNGEHTPGPNNTNTITPQRRPPVPGSSGSRGFDLGNLLPADEPPLPPTIRTPASETTTTTSRPHFRDRSGSTDSASSISAVRQQRRAQQQQQQQDAATLAFAQRRPSQPLLSLDTNPHSSNTTSVASAPASPRHVQMAYHEPSKSRIAHPRTHSYTATSSGLPPVSAPSALHRRRMAGSNLRGGNSVSMQSEEEGEEADEEGEAEEDPGVEGESSRARWGRPRRGALNRRHTYHNEQDPVEFLADLEREAEEGNEAEVAQFDGELTLKDRQDVMNKVHPFGLPIWKPALYKKSRSIVRNANSSLHLSPPQQPELYLYPGNILWTLVFGWWLSLVCLAVSLLLYLTPGGGPAYGRVLRELAGYLFWPFGRYVERRVPIVDDGDEDDDEEIPLLSGRRERKGRRARAWWTFREEEGGEIAPLQLLVTSLCWFIVITIPMAKLNWVLLRHLRRHPLTLHFKSGGSTLLPSFDSTTDRAIILLCTYQAIGLQYYKYTYDGINIIFINLLPLCIFVIADEYLIHHWFPNSPIGAPQTVFFLSLASVVPLSYFIGMAVSSISAQSSMGVGAVINATFGSIIEIILYAVALRQGKAVLLFGRVVVDARREYGVRGGQEEGTEEGREMSETGAAIDDLTPPTIFVRSFVYYDLRLLPRNPRCHFHHAHHGPDRLPDAHTLLQYLRIGTFLFTSRPFDLRCTSCPSAVGSCSRCYHTTPDPGSDPVYQNNVKPLILFCAIVLPLAYIIGLWFSLHTHVKQIWQQTTRDHHLSVAGPPGASTGDASTFRRLLPSHMLSQILPGHQPALTPDTGGEVQHPHQPPSPRRAHSSGSPGDSLGSTLGGANVASEDPSAVAQHPSQSRPPHGHGGDAVAMAAHPPIPVSGGGGGSVHAGSVHAGSVHAGSVHAHTPPVTQPTIPAVERGEEEVVDEEAAGHDSPNWSKEKSVVVLLGCTVLYSLIAGRFWDGIWRPARKDEN</sequence>
<comment type="caution">
    <text evidence="5">The sequence shown here is derived from an EMBL/GenBank/DDBJ whole genome shotgun (WGS) entry which is preliminary data.</text>
</comment>
<feature type="transmembrane region" description="Helical" evidence="3">
    <location>
        <begin position="387"/>
        <end position="410"/>
    </location>
</feature>
<keyword evidence="6" id="KW-1185">Reference proteome</keyword>
<accession>A0A433Q1Z6</accession>
<dbReference type="GO" id="GO:0016020">
    <property type="term" value="C:membrane"/>
    <property type="evidence" value="ECO:0007669"/>
    <property type="project" value="InterPro"/>
</dbReference>
<dbReference type="Pfam" id="PF03733">
    <property type="entry name" value="YccF"/>
    <property type="match status" value="1"/>
</dbReference>
<evidence type="ECO:0000313" key="5">
    <source>
        <dbReference type="EMBL" id="RUS23704.1"/>
    </source>
</evidence>
<dbReference type="InterPro" id="IPR004713">
    <property type="entry name" value="CaH_exchang"/>
</dbReference>
<feature type="transmembrane region" description="Helical" evidence="3">
    <location>
        <begin position="631"/>
        <end position="649"/>
    </location>
</feature>
<evidence type="ECO:0000259" key="4">
    <source>
        <dbReference type="Pfam" id="PF03733"/>
    </source>
</evidence>
<feature type="compositionally biased region" description="Acidic residues" evidence="2">
    <location>
        <begin position="257"/>
        <end position="276"/>
    </location>
</feature>
<feature type="compositionally biased region" description="Polar residues" evidence="2">
    <location>
        <begin position="171"/>
        <end position="192"/>
    </location>
</feature>
<keyword evidence="3" id="KW-0812">Transmembrane</keyword>
<feature type="compositionally biased region" description="Polar residues" evidence="2">
    <location>
        <begin position="43"/>
        <end position="53"/>
    </location>
</feature>
<reference evidence="5 6" key="1">
    <citation type="journal article" date="2018" name="New Phytol.">
        <title>Phylogenomics of Endogonaceae and evolution of mycorrhizas within Mucoromycota.</title>
        <authorList>
            <person name="Chang Y."/>
            <person name="Desiro A."/>
            <person name="Na H."/>
            <person name="Sandor L."/>
            <person name="Lipzen A."/>
            <person name="Clum A."/>
            <person name="Barry K."/>
            <person name="Grigoriev I.V."/>
            <person name="Martin F.M."/>
            <person name="Stajich J.E."/>
            <person name="Smith M.E."/>
            <person name="Bonito G."/>
            <person name="Spatafora J.W."/>
        </authorList>
    </citation>
    <scope>NUCLEOTIDE SEQUENCE [LARGE SCALE GENOMIC DNA]</scope>
    <source>
        <strain evidence="5 6">AD002</strain>
    </source>
</reference>
<evidence type="ECO:0000256" key="1">
    <source>
        <dbReference type="ARBA" id="ARBA00023065"/>
    </source>
</evidence>
<feature type="transmembrane region" description="Helical" evidence="3">
    <location>
        <begin position="1003"/>
        <end position="1021"/>
    </location>
</feature>
<dbReference type="GO" id="GO:0012505">
    <property type="term" value="C:endomembrane system"/>
    <property type="evidence" value="ECO:0007669"/>
    <property type="project" value="TreeGrafter"/>
</dbReference>
<dbReference type="GO" id="GO:0015369">
    <property type="term" value="F:calcium:proton antiporter activity"/>
    <property type="evidence" value="ECO:0007669"/>
    <property type="project" value="TreeGrafter"/>
</dbReference>
<protein>
    <recommendedName>
        <fullName evidence="4">Inner membrane component domain-containing protein</fullName>
    </recommendedName>
</protein>
<feature type="transmembrane region" description="Helical" evidence="3">
    <location>
        <begin position="599"/>
        <end position="619"/>
    </location>
</feature>
<feature type="compositionally biased region" description="Low complexity" evidence="2">
    <location>
        <begin position="137"/>
        <end position="169"/>
    </location>
</feature>
<dbReference type="Proteomes" id="UP000274822">
    <property type="component" value="Unassembled WGS sequence"/>
</dbReference>
<dbReference type="PANTHER" id="PTHR31503:SF10">
    <property type="entry name" value="VNX1 PROTEIN"/>
    <property type="match status" value="1"/>
</dbReference>
<feature type="non-terminal residue" evidence="5">
    <location>
        <position position="1"/>
    </location>
</feature>
<feature type="compositionally biased region" description="Low complexity" evidence="2">
    <location>
        <begin position="72"/>
        <end position="83"/>
    </location>
</feature>
<evidence type="ECO:0000256" key="2">
    <source>
        <dbReference type="SAM" id="MobiDB-lite"/>
    </source>
</evidence>
<dbReference type="AlphaFoldDB" id="A0A433Q1Z6"/>
<dbReference type="InterPro" id="IPR005185">
    <property type="entry name" value="YccF"/>
</dbReference>
<name>A0A433Q1Z6_9FUNG</name>
<dbReference type="EMBL" id="RBNJ01018839">
    <property type="protein sequence ID" value="RUS23704.1"/>
    <property type="molecule type" value="Genomic_DNA"/>
</dbReference>
<feature type="domain" description="Inner membrane component" evidence="4">
    <location>
        <begin position="385"/>
        <end position="435"/>
    </location>
</feature>
<evidence type="ECO:0000313" key="6">
    <source>
        <dbReference type="Proteomes" id="UP000274822"/>
    </source>
</evidence>
<feature type="region of interest" description="Disordered" evidence="2">
    <location>
        <begin position="857"/>
        <end position="951"/>
    </location>
</feature>
<gene>
    <name evidence="5" type="ORF">BC938DRAFT_474740</name>
</gene>
<feature type="transmembrane region" description="Helical" evidence="3">
    <location>
        <begin position="791"/>
        <end position="811"/>
    </location>
</feature>
<organism evidence="5 6">
    <name type="scientific">Jimgerdemannia flammicorona</name>
    <dbReference type="NCBI Taxonomy" id="994334"/>
    <lineage>
        <taxon>Eukaryota</taxon>
        <taxon>Fungi</taxon>
        <taxon>Fungi incertae sedis</taxon>
        <taxon>Mucoromycota</taxon>
        <taxon>Mucoromycotina</taxon>
        <taxon>Endogonomycetes</taxon>
        <taxon>Endogonales</taxon>
        <taxon>Endogonaceae</taxon>
        <taxon>Jimgerdemannia</taxon>
    </lineage>
</organism>
<feature type="region of interest" description="Disordered" evidence="2">
    <location>
        <begin position="42"/>
        <end position="289"/>
    </location>
</feature>
<keyword evidence="3" id="KW-1133">Transmembrane helix</keyword>
<proteinExistence type="predicted"/>
<evidence type="ECO:0000256" key="3">
    <source>
        <dbReference type="SAM" id="Phobius"/>
    </source>
</evidence>
<feature type="compositionally biased region" description="Polar residues" evidence="2">
    <location>
        <begin position="886"/>
        <end position="896"/>
    </location>
</feature>
<keyword evidence="3" id="KW-0472">Membrane</keyword>
<dbReference type="PANTHER" id="PTHR31503">
    <property type="entry name" value="VACUOLAR CALCIUM ION TRANSPORTER"/>
    <property type="match status" value="1"/>
</dbReference>
<dbReference type="GO" id="GO:0006874">
    <property type="term" value="P:intracellular calcium ion homeostasis"/>
    <property type="evidence" value="ECO:0007669"/>
    <property type="project" value="TreeGrafter"/>
</dbReference>